<dbReference type="EMBL" id="VMNX01000177">
    <property type="protein sequence ID" value="MPY53187.1"/>
    <property type="molecule type" value="Genomic_DNA"/>
</dbReference>
<feature type="DNA-binding region" description="H-T-H motif" evidence="4">
    <location>
        <begin position="48"/>
        <end position="67"/>
    </location>
</feature>
<dbReference type="InterPro" id="IPR036271">
    <property type="entry name" value="Tet_transcr_reg_TetR-rel_C_sf"/>
</dbReference>
<protein>
    <submittedName>
        <fullName evidence="6">TetR/AcrR family transcriptional regulator</fullName>
    </submittedName>
</protein>
<dbReference type="GO" id="GO:0045892">
    <property type="term" value="P:negative regulation of DNA-templated transcription"/>
    <property type="evidence" value="ECO:0007669"/>
    <property type="project" value="InterPro"/>
</dbReference>
<organism evidence="6 7">
    <name type="scientific">Streptomyces acidicola</name>
    <dbReference type="NCBI Taxonomy" id="2596892"/>
    <lineage>
        <taxon>Bacteria</taxon>
        <taxon>Bacillati</taxon>
        <taxon>Actinomycetota</taxon>
        <taxon>Actinomycetes</taxon>
        <taxon>Kitasatosporales</taxon>
        <taxon>Streptomycetaceae</taxon>
        <taxon>Streptomyces</taxon>
    </lineage>
</organism>
<evidence type="ECO:0000256" key="4">
    <source>
        <dbReference type="PROSITE-ProRule" id="PRU00335"/>
    </source>
</evidence>
<dbReference type="Pfam" id="PF00440">
    <property type="entry name" value="TetR_N"/>
    <property type="match status" value="1"/>
</dbReference>
<dbReference type="SUPFAM" id="SSF48498">
    <property type="entry name" value="Tetracyclin repressor-like, C-terminal domain"/>
    <property type="match status" value="1"/>
</dbReference>
<sequence length="245" mass="26743">MAGRTAEPEVIWARPERAGRGPKPAYSRADIAAAAVRIADADGLDAVSMRRVAAEIGCGTMSLYNYVPRKEDLYELMVDLVSAEYDLSGEPSGDWRADMLDLARQARGIMRRHPWLVRVMSTAYSISPNALRCLDWCLACLESLDVPASTKLELFGMVNGSVMVYVANEQAVAERTRSAPWSAEREQAVRGAYMMSQVTAGDYPHLAALFAEGVAPPDDPEAAFDRILTRLLDSFDPKGRTGPGS</sequence>
<dbReference type="Gene3D" id="1.10.10.60">
    <property type="entry name" value="Homeodomain-like"/>
    <property type="match status" value="1"/>
</dbReference>
<feature type="domain" description="HTH tetR-type" evidence="5">
    <location>
        <begin position="25"/>
        <end position="85"/>
    </location>
</feature>
<dbReference type="PANTHER" id="PTHR30055:SF151">
    <property type="entry name" value="TRANSCRIPTIONAL REGULATORY PROTEIN"/>
    <property type="match status" value="1"/>
</dbReference>
<dbReference type="InterPro" id="IPR001647">
    <property type="entry name" value="HTH_TetR"/>
</dbReference>
<evidence type="ECO:0000259" key="5">
    <source>
        <dbReference type="PROSITE" id="PS50977"/>
    </source>
</evidence>
<dbReference type="SUPFAM" id="SSF46689">
    <property type="entry name" value="Homeodomain-like"/>
    <property type="match status" value="1"/>
</dbReference>
<evidence type="ECO:0000256" key="2">
    <source>
        <dbReference type="ARBA" id="ARBA00023125"/>
    </source>
</evidence>
<dbReference type="InterPro" id="IPR050109">
    <property type="entry name" value="HTH-type_TetR-like_transc_reg"/>
</dbReference>
<dbReference type="AlphaFoldDB" id="A0A5N8X0R7"/>
<proteinExistence type="predicted"/>
<dbReference type="Pfam" id="PF02909">
    <property type="entry name" value="TetR_C_1"/>
    <property type="match status" value="1"/>
</dbReference>
<keyword evidence="2 4" id="KW-0238">DNA-binding</keyword>
<evidence type="ECO:0000313" key="6">
    <source>
        <dbReference type="EMBL" id="MPY53187.1"/>
    </source>
</evidence>
<dbReference type="InterPro" id="IPR004111">
    <property type="entry name" value="Repressor_TetR_C"/>
</dbReference>
<name>A0A5N8X0R7_9ACTN</name>
<dbReference type="GO" id="GO:0003700">
    <property type="term" value="F:DNA-binding transcription factor activity"/>
    <property type="evidence" value="ECO:0007669"/>
    <property type="project" value="TreeGrafter"/>
</dbReference>
<dbReference type="PANTHER" id="PTHR30055">
    <property type="entry name" value="HTH-TYPE TRANSCRIPTIONAL REGULATOR RUTR"/>
    <property type="match status" value="1"/>
</dbReference>
<dbReference type="InterPro" id="IPR009057">
    <property type="entry name" value="Homeodomain-like_sf"/>
</dbReference>
<evidence type="ECO:0000256" key="3">
    <source>
        <dbReference type="ARBA" id="ARBA00023163"/>
    </source>
</evidence>
<comment type="caution">
    <text evidence="6">The sequence shown here is derived from an EMBL/GenBank/DDBJ whole genome shotgun (WGS) entry which is preliminary data.</text>
</comment>
<keyword evidence="3" id="KW-0804">Transcription</keyword>
<dbReference type="Proteomes" id="UP000373149">
    <property type="component" value="Unassembled WGS sequence"/>
</dbReference>
<reference evidence="6 7" key="1">
    <citation type="submission" date="2019-09" db="EMBL/GenBank/DDBJ databases">
        <authorList>
            <person name="Duangmal K."/>
            <person name="Teo W.F.A."/>
            <person name="Lipun K."/>
        </authorList>
    </citation>
    <scope>NUCLEOTIDE SEQUENCE [LARGE SCALE GENOMIC DNA]</scope>
    <source>
        <strain evidence="6 7">K1PN6</strain>
    </source>
</reference>
<accession>A0A5N8X0R7</accession>
<evidence type="ECO:0000256" key="1">
    <source>
        <dbReference type="ARBA" id="ARBA00023015"/>
    </source>
</evidence>
<keyword evidence="7" id="KW-1185">Reference proteome</keyword>
<gene>
    <name evidence="6" type="ORF">FPZ41_33320</name>
</gene>
<evidence type="ECO:0000313" key="7">
    <source>
        <dbReference type="Proteomes" id="UP000373149"/>
    </source>
</evidence>
<dbReference type="GO" id="GO:0000976">
    <property type="term" value="F:transcription cis-regulatory region binding"/>
    <property type="evidence" value="ECO:0007669"/>
    <property type="project" value="TreeGrafter"/>
</dbReference>
<keyword evidence="1" id="KW-0805">Transcription regulation</keyword>
<dbReference type="Gene3D" id="1.10.357.10">
    <property type="entry name" value="Tetracycline Repressor, domain 2"/>
    <property type="match status" value="1"/>
</dbReference>
<dbReference type="PROSITE" id="PS50977">
    <property type="entry name" value="HTH_TETR_2"/>
    <property type="match status" value="1"/>
</dbReference>
<dbReference type="RefSeq" id="WP_152867332.1">
    <property type="nucleotide sequence ID" value="NZ_VMNX01000177.1"/>
</dbReference>